<dbReference type="Proteomes" id="UP000214646">
    <property type="component" value="Unassembled WGS sequence"/>
</dbReference>
<evidence type="ECO:0000256" key="1">
    <source>
        <dbReference type="SAM" id="SignalP"/>
    </source>
</evidence>
<feature type="domain" description="Neutral/alkaline non-lysosomal ceramidase N-terminal" evidence="2">
    <location>
        <begin position="42"/>
        <end position="251"/>
    </location>
</feature>
<accession>A0A225D7A5</accession>
<evidence type="ECO:0000313" key="4">
    <source>
        <dbReference type="Proteomes" id="UP000214646"/>
    </source>
</evidence>
<feature type="chain" id="PRO_5012668812" evidence="1">
    <location>
        <begin position="23"/>
        <end position="456"/>
    </location>
</feature>
<dbReference type="Pfam" id="PF04734">
    <property type="entry name" value="Ceramidase_alk"/>
    <property type="match status" value="1"/>
</dbReference>
<comment type="caution">
    <text evidence="3">The sequence shown here is derived from an EMBL/GenBank/DDBJ whole genome shotgun (WGS) entry which is preliminary data.</text>
</comment>
<dbReference type="AlphaFoldDB" id="A0A225D7A5"/>
<evidence type="ECO:0000313" key="3">
    <source>
        <dbReference type="EMBL" id="OWK37480.1"/>
    </source>
</evidence>
<keyword evidence="4" id="KW-1185">Reference proteome</keyword>
<keyword evidence="1" id="KW-0732">Signal</keyword>
<dbReference type="OrthoDB" id="264270at2"/>
<evidence type="ECO:0000259" key="2">
    <source>
        <dbReference type="Pfam" id="PF04734"/>
    </source>
</evidence>
<name>A0A225D7A5_9BACT</name>
<gene>
    <name evidence="3" type="ORF">FRUB_06600</name>
</gene>
<sequence>MARVVLLFALAALAGLPTVSVAADPTWRAGAAAVVITPEKFMWMSGYGSRTKPAEGKASDLYAKALFLDAGGDAGRAVLITLDLVGIDRDTAQKLTQAIREKYGLARDRVILSVSHTHCGPVVGHNLRPMYFFDAAQAKLVDEYTDHLHGLILEAVDKAQKALAPATITSGHGFVTFATNRRNNKEPEVPALRPVGKLQGPVDHDVPVLCVRDPAGAVRAVVFGYACHATTLSFYQWCADWPGFAQTEIEAAHPGAVALFWAGCGADQNPLPRQSIALAQAYGKELAQGVEAVIKSPMKPVKPVMKARYTEIDLPLGDLPTREAVAQDMTSTNKFIASRAKMLFEELRTKGTLRTTYPYPVQVWRLGDDLTWVTLGGEVVVDYALRLKKELGDVWVTAYANDLMAYIPSRRVLKEGGYEGATSMIYYGLPTIWSPKVEDMIVETTARLVKDVREGP</sequence>
<organism evidence="3 4">
    <name type="scientific">Fimbriiglobus ruber</name>
    <dbReference type="NCBI Taxonomy" id="1908690"/>
    <lineage>
        <taxon>Bacteria</taxon>
        <taxon>Pseudomonadati</taxon>
        <taxon>Planctomycetota</taxon>
        <taxon>Planctomycetia</taxon>
        <taxon>Gemmatales</taxon>
        <taxon>Gemmataceae</taxon>
        <taxon>Fimbriiglobus</taxon>
    </lineage>
</organism>
<protein>
    <submittedName>
        <fullName evidence="3">Alkaline ceramidase domain protein</fullName>
    </submittedName>
</protein>
<dbReference type="RefSeq" id="WP_088257391.1">
    <property type="nucleotide sequence ID" value="NZ_NIDE01000014.1"/>
</dbReference>
<proteinExistence type="predicted"/>
<dbReference type="InterPro" id="IPR031329">
    <property type="entry name" value="NEUT/ALK_ceramidase_N"/>
</dbReference>
<feature type="signal peptide" evidence="1">
    <location>
        <begin position="1"/>
        <end position="22"/>
    </location>
</feature>
<reference evidence="4" key="1">
    <citation type="submission" date="2017-06" db="EMBL/GenBank/DDBJ databases">
        <title>Genome analysis of Fimbriiglobus ruber SP5, the first member of the order Planctomycetales with confirmed chitinolytic capability.</title>
        <authorList>
            <person name="Ravin N.V."/>
            <person name="Rakitin A.L."/>
            <person name="Ivanova A.A."/>
            <person name="Beletsky A.V."/>
            <person name="Kulichevskaya I.S."/>
            <person name="Mardanov A.V."/>
            <person name="Dedysh S.N."/>
        </authorList>
    </citation>
    <scope>NUCLEOTIDE SEQUENCE [LARGE SCALE GENOMIC DNA]</scope>
    <source>
        <strain evidence="4">SP5</strain>
    </source>
</reference>
<dbReference type="EMBL" id="NIDE01000014">
    <property type="protein sequence ID" value="OWK37480.1"/>
    <property type="molecule type" value="Genomic_DNA"/>
</dbReference>